<proteinExistence type="predicted"/>
<name>A0ABV4USA0_9BACL</name>
<evidence type="ECO:0000259" key="1">
    <source>
        <dbReference type="Pfam" id="PF01636"/>
    </source>
</evidence>
<organism evidence="2 3">
    <name type="scientific">Paenibacillus oleatilyticus</name>
    <dbReference type="NCBI Taxonomy" id="2594886"/>
    <lineage>
        <taxon>Bacteria</taxon>
        <taxon>Bacillati</taxon>
        <taxon>Bacillota</taxon>
        <taxon>Bacilli</taxon>
        <taxon>Bacillales</taxon>
        <taxon>Paenibacillaceae</taxon>
        <taxon>Paenibacillus</taxon>
    </lineage>
</organism>
<evidence type="ECO:0000313" key="2">
    <source>
        <dbReference type="EMBL" id="MFB0840708.1"/>
    </source>
</evidence>
<dbReference type="InterPro" id="IPR011009">
    <property type="entry name" value="Kinase-like_dom_sf"/>
</dbReference>
<reference evidence="2 3" key="1">
    <citation type="submission" date="2024-09" db="EMBL/GenBank/DDBJ databases">
        <authorList>
            <person name="Makale K.P.P."/>
            <person name="Makhzoum A."/>
            <person name="Rantong G."/>
            <person name="Rahube T.O."/>
        </authorList>
    </citation>
    <scope>NUCLEOTIDE SEQUENCE [LARGE SCALE GENOMIC DNA]</scope>
    <source>
        <strain evidence="2 3">KM_D13</strain>
    </source>
</reference>
<dbReference type="SUPFAM" id="SSF56112">
    <property type="entry name" value="Protein kinase-like (PK-like)"/>
    <property type="match status" value="1"/>
</dbReference>
<feature type="domain" description="Aminoglycoside phosphotransferase" evidence="1">
    <location>
        <begin position="23"/>
        <end position="253"/>
    </location>
</feature>
<dbReference type="Gene3D" id="1.10.510.10">
    <property type="entry name" value="Transferase(Phosphotransferase) domain 1"/>
    <property type="match status" value="1"/>
</dbReference>
<sequence>MDKIPSILKEYYDLDAANILPQRGGWAALAFKVYCGNQAFFLKVYEKSRASTPKWTALIDQYVPITVWLMQHSGLKGRLPVPVLTNSGAYKCEDDEGIYLLYEYIEGETVGEKALTAGQIAELSNMIAELHLYGEEIPVETKALKEDFTVPFLPQLRNTLDQEVHDELPSDIRELIIPHLDQINGLTDTVEKLSAELKNRNLRMALCHTDVHPWNLMQTDRQLMLIDWEGLKLAPVEADLMFLVDEPYYDDFVHIYRKVHNDFAINPDVLQFYRYRRKLEDIWEFVEQLLFDRQEAQERAVTLNHLSKELNEIRG</sequence>
<comment type="caution">
    <text evidence="2">The sequence shown here is derived from an EMBL/GenBank/DDBJ whole genome shotgun (WGS) entry which is preliminary data.</text>
</comment>
<dbReference type="EMBL" id="JBHDLN010000001">
    <property type="protein sequence ID" value="MFB0840708.1"/>
    <property type="molecule type" value="Genomic_DNA"/>
</dbReference>
<dbReference type="Gene3D" id="1.20.58.840">
    <property type="match status" value="1"/>
</dbReference>
<protein>
    <submittedName>
        <fullName evidence="2">Phosphotransferase</fullName>
    </submittedName>
</protein>
<dbReference type="Proteomes" id="UP001575622">
    <property type="component" value="Unassembled WGS sequence"/>
</dbReference>
<gene>
    <name evidence="2" type="ORF">ACEU3E_00850</name>
</gene>
<keyword evidence="3" id="KW-1185">Reference proteome</keyword>
<dbReference type="Pfam" id="PF01636">
    <property type="entry name" value="APH"/>
    <property type="match status" value="1"/>
</dbReference>
<dbReference type="Gene3D" id="3.30.200.20">
    <property type="entry name" value="Phosphorylase Kinase, domain 1"/>
    <property type="match status" value="1"/>
</dbReference>
<evidence type="ECO:0000313" key="3">
    <source>
        <dbReference type="Proteomes" id="UP001575622"/>
    </source>
</evidence>
<accession>A0ABV4USA0</accession>
<dbReference type="InterPro" id="IPR002575">
    <property type="entry name" value="Aminoglycoside_PTrfase"/>
</dbReference>
<dbReference type="RefSeq" id="WP_373947919.1">
    <property type="nucleotide sequence ID" value="NZ_JBHDLN010000001.1"/>
</dbReference>